<dbReference type="GeneID" id="36565359"/>
<comment type="caution">
    <text evidence="25">The sequence shown here is derived from an EMBL/GenBank/DDBJ whole genome shotgun (WGS) entry which is preliminary data.</text>
</comment>
<dbReference type="VEuPathDB" id="FungiDB:C7M61_001969"/>
<evidence type="ECO:0000256" key="2">
    <source>
        <dbReference type="ARBA" id="ARBA00004123"/>
    </source>
</evidence>
<evidence type="ECO:0000259" key="24">
    <source>
        <dbReference type="PROSITE" id="PS51908"/>
    </source>
</evidence>
<evidence type="ECO:0000256" key="8">
    <source>
        <dbReference type="ARBA" id="ARBA00022723"/>
    </source>
</evidence>
<gene>
    <name evidence="25" type="ORF">C7M61_001969</name>
</gene>
<name>A0A2P7YTS6_9ASCO</name>
<keyword evidence="9 20" id="KW-0227">DNA damage</keyword>
<accession>A0A2P7YTS6</accession>
<dbReference type="InterPro" id="IPR017907">
    <property type="entry name" value="Znf_RING_CS"/>
</dbReference>
<organism evidence="25 26">
    <name type="scientific">Candidozyma pseudohaemuli</name>
    <dbReference type="NCBI Taxonomy" id="418784"/>
    <lineage>
        <taxon>Eukaryota</taxon>
        <taxon>Fungi</taxon>
        <taxon>Dikarya</taxon>
        <taxon>Ascomycota</taxon>
        <taxon>Saccharomycotina</taxon>
        <taxon>Pichiomycetes</taxon>
        <taxon>Metschnikowiaceae</taxon>
        <taxon>Candidozyma</taxon>
    </lineage>
</organism>
<evidence type="ECO:0000256" key="10">
    <source>
        <dbReference type="ARBA" id="ARBA00022771"/>
    </source>
</evidence>
<dbReference type="SMART" id="SM00184">
    <property type="entry name" value="RING"/>
    <property type="match status" value="1"/>
</dbReference>
<dbReference type="UniPathway" id="UPA00143"/>
<evidence type="ECO:0000256" key="9">
    <source>
        <dbReference type="ARBA" id="ARBA00022763"/>
    </source>
</evidence>
<dbReference type="STRING" id="418784.A0A2P7YTS6"/>
<evidence type="ECO:0000256" key="7">
    <source>
        <dbReference type="ARBA" id="ARBA00022679"/>
    </source>
</evidence>
<keyword evidence="13" id="KW-0238">DNA-binding</keyword>
<evidence type="ECO:0000256" key="13">
    <source>
        <dbReference type="ARBA" id="ARBA00023125"/>
    </source>
</evidence>
<feature type="compositionally biased region" description="Polar residues" evidence="21">
    <location>
        <begin position="388"/>
        <end position="399"/>
    </location>
</feature>
<evidence type="ECO:0000256" key="5">
    <source>
        <dbReference type="ARBA" id="ARBA00012483"/>
    </source>
</evidence>
<keyword evidence="8" id="KW-0479">Metal-binding</keyword>
<protein>
    <recommendedName>
        <fullName evidence="6">Postreplication repair E3 ubiquitin-protein ligase RAD18</fullName>
        <ecNumber evidence="5">2.3.2.27</ecNumber>
    </recommendedName>
    <alternativeName>
        <fullName evidence="17">Postreplication repair E3 ubiquitin-protein ligase rad18</fullName>
    </alternativeName>
    <alternativeName>
        <fullName evidence="16 18">RING-type E3 ubiquitin transferase RAD18</fullName>
    </alternativeName>
</protein>
<evidence type="ECO:0000256" key="6">
    <source>
        <dbReference type="ARBA" id="ARBA00015551"/>
    </source>
</evidence>
<dbReference type="GO" id="GO:0061630">
    <property type="term" value="F:ubiquitin protein ligase activity"/>
    <property type="evidence" value="ECO:0007669"/>
    <property type="project" value="UniProtKB-EC"/>
</dbReference>
<dbReference type="RefSeq" id="XP_024714495.1">
    <property type="nucleotide sequence ID" value="XM_024857359.1"/>
</dbReference>
<keyword evidence="7" id="KW-0808">Transferase</keyword>
<dbReference type="Pfam" id="PF02037">
    <property type="entry name" value="SAP"/>
    <property type="match status" value="1"/>
</dbReference>
<sequence length="399" mass="44823">MSNKHTDPSDWEASKLPRLSQLDSLQRCLICKDLLKAPVITSCNHTFCSQCIRQHLMAENLCPLCKTEQFESNLKRNILLEEIVLCFERLRPELLDQLKADEPPEPAPARSTESASEPEVIEVSDEDSKPDKIPADHVQCPVCGQSMTAEFLQRSHIDDCLSGKKAKVPPAPRPAKRPKGISSFFQPRKRQDVNHSSFYFSQPEKHRHEIKKIPKIDFASLATPKIKEKLAQLKLPTNGTRAQLELRYNHYYVLHNSNSDSSHPVSDLTLRQKLLQWEKSHAAFLAAAAPGGLFGGSLSHKTVSDKDFPVDLWLNTYKKEFRRLIRAARRTRKKKNGDDSSDNGPESRGTADAEAANGETDKEEKNGQISETTSAREGEENAPELSFDLSTSSLFVTPK</sequence>
<dbReference type="FunFam" id="3.30.40.10:FF:000172">
    <property type="entry name" value="E3 ubiquitin-protein ligase RAD18"/>
    <property type="match status" value="1"/>
</dbReference>
<comment type="similarity">
    <text evidence="4">Belongs to the RAD18 family.</text>
</comment>
<dbReference type="GO" id="GO:0006281">
    <property type="term" value="P:DNA repair"/>
    <property type="evidence" value="ECO:0007669"/>
    <property type="project" value="UniProtKB-KW"/>
</dbReference>
<keyword evidence="26" id="KW-1185">Reference proteome</keyword>
<evidence type="ECO:0000256" key="12">
    <source>
        <dbReference type="ARBA" id="ARBA00022833"/>
    </source>
</evidence>
<evidence type="ECO:0000313" key="26">
    <source>
        <dbReference type="Proteomes" id="UP000241107"/>
    </source>
</evidence>
<evidence type="ECO:0000256" key="18">
    <source>
        <dbReference type="ARBA" id="ARBA00082369"/>
    </source>
</evidence>
<evidence type="ECO:0000259" key="22">
    <source>
        <dbReference type="PROSITE" id="PS50089"/>
    </source>
</evidence>
<dbReference type="SMART" id="SM00734">
    <property type="entry name" value="ZnF_Rad18"/>
    <property type="match status" value="1"/>
</dbReference>
<evidence type="ECO:0000313" key="25">
    <source>
        <dbReference type="EMBL" id="PSK39358.1"/>
    </source>
</evidence>
<dbReference type="Proteomes" id="UP000241107">
    <property type="component" value="Unassembled WGS sequence"/>
</dbReference>
<comment type="catalytic activity">
    <reaction evidence="1">
        <text>S-ubiquitinyl-[E2 ubiquitin-conjugating enzyme]-L-cysteine + [acceptor protein]-L-lysine = [E2 ubiquitin-conjugating enzyme]-L-cysteine + N(6)-ubiquitinyl-[acceptor protein]-L-lysine.</text>
        <dbReference type="EC" id="2.3.2.27"/>
    </reaction>
</comment>
<reference evidence="25 26" key="1">
    <citation type="submission" date="2018-03" db="EMBL/GenBank/DDBJ databases">
        <title>Candida pseudohaemulonii genome assembly and annotation.</title>
        <authorList>
            <person name="Munoz J.F."/>
            <person name="Gade L.G."/>
            <person name="Chow N.A."/>
            <person name="Litvintseva A.P."/>
            <person name="Loparev V.N."/>
            <person name="Cuomo C.A."/>
        </authorList>
    </citation>
    <scope>NUCLEOTIDE SEQUENCE [LARGE SCALE GENOMIC DNA]</scope>
    <source>
        <strain evidence="25 26">B12108</strain>
    </source>
</reference>
<feature type="region of interest" description="Disordered" evidence="21">
    <location>
        <begin position="163"/>
        <end position="182"/>
    </location>
</feature>
<dbReference type="PANTHER" id="PTHR14134:SF2">
    <property type="entry name" value="E3 UBIQUITIN-PROTEIN LIGASE RAD18"/>
    <property type="match status" value="1"/>
</dbReference>
<dbReference type="InterPro" id="IPR006642">
    <property type="entry name" value="Rad18_UBZ4"/>
</dbReference>
<dbReference type="GO" id="GO:0008270">
    <property type="term" value="F:zinc ion binding"/>
    <property type="evidence" value="ECO:0007669"/>
    <property type="project" value="UniProtKB-KW"/>
</dbReference>
<dbReference type="PROSITE" id="PS50800">
    <property type="entry name" value="SAP"/>
    <property type="match status" value="1"/>
</dbReference>
<dbReference type="AlphaFoldDB" id="A0A2P7YTS6"/>
<keyword evidence="14 20" id="KW-0234">DNA repair</keyword>
<feature type="region of interest" description="Disordered" evidence="21">
    <location>
        <begin position="328"/>
        <end position="399"/>
    </location>
</feature>
<dbReference type="InterPro" id="IPR013083">
    <property type="entry name" value="Znf_RING/FYVE/PHD"/>
</dbReference>
<feature type="region of interest" description="Disordered" evidence="21">
    <location>
        <begin position="99"/>
        <end position="134"/>
    </location>
</feature>
<evidence type="ECO:0000256" key="16">
    <source>
        <dbReference type="ARBA" id="ARBA00031783"/>
    </source>
</evidence>
<keyword evidence="11" id="KW-0833">Ubl conjugation pathway</keyword>
<evidence type="ECO:0000259" key="23">
    <source>
        <dbReference type="PROSITE" id="PS50800"/>
    </source>
</evidence>
<dbReference type="GO" id="GO:0003697">
    <property type="term" value="F:single-stranded DNA binding"/>
    <property type="evidence" value="ECO:0007669"/>
    <property type="project" value="InterPro"/>
</dbReference>
<dbReference type="GO" id="GO:0005634">
    <property type="term" value="C:nucleus"/>
    <property type="evidence" value="ECO:0007669"/>
    <property type="project" value="UniProtKB-SubCell"/>
</dbReference>
<keyword evidence="12" id="KW-0862">Zinc</keyword>
<proteinExistence type="inferred from homology"/>
<dbReference type="SMART" id="SM00513">
    <property type="entry name" value="SAP"/>
    <property type="match status" value="1"/>
</dbReference>
<dbReference type="InterPro" id="IPR039577">
    <property type="entry name" value="Rad18"/>
</dbReference>
<evidence type="ECO:0000256" key="14">
    <source>
        <dbReference type="ARBA" id="ARBA00023204"/>
    </source>
</evidence>
<evidence type="ECO:0000256" key="20">
    <source>
        <dbReference type="PROSITE-ProRule" id="PRU01256"/>
    </source>
</evidence>
<dbReference type="PROSITE" id="PS51908">
    <property type="entry name" value="ZF_UBZ4"/>
    <property type="match status" value="1"/>
</dbReference>
<feature type="domain" description="RING-type" evidence="22">
    <location>
        <begin position="28"/>
        <end position="66"/>
    </location>
</feature>
<keyword evidence="15" id="KW-0539">Nucleus</keyword>
<evidence type="ECO:0000256" key="15">
    <source>
        <dbReference type="ARBA" id="ARBA00023242"/>
    </source>
</evidence>
<feature type="domain" description="SAP" evidence="23">
    <location>
        <begin position="218"/>
        <end position="252"/>
    </location>
</feature>
<dbReference type="Pfam" id="PF13923">
    <property type="entry name" value="zf-C3HC4_2"/>
    <property type="match status" value="1"/>
</dbReference>
<dbReference type="EC" id="2.3.2.27" evidence="5"/>
<dbReference type="Gene3D" id="3.30.160.60">
    <property type="entry name" value="Classic Zinc Finger"/>
    <property type="match status" value="1"/>
</dbReference>
<evidence type="ECO:0000256" key="17">
    <source>
        <dbReference type="ARBA" id="ARBA00074353"/>
    </source>
</evidence>
<evidence type="ECO:0000256" key="21">
    <source>
        <dbReference type="SAM" id="MobiDB-lite"/>
    </source>
</evidence>
<evidence type="ECO:0000256" key="3">
    <source>
        <dbReference type="ARBA" id="ARBA00004906"/>
    </source>
</evidence>
<dbReference type="InterPro" id="IPR001841">
    <property type="entry name" value="Znf_RING"/>
</dbReference>
<dbReference type="OrthoDB" id="9049620at2759"/>
<evidence type="ECO:0000256" key="4">
    <source>
        <dbReference type="ARBA" id="ARBA00009506"/>
    </source>
</evidence>
<dbReference type="PROSITE" id="PS50089">
    <property type="entry name" value="ZF_RING_2"/>
    <property type="match status" value="1"/>
</dbReference>
<dbReference type="Gene3D" id="3.30.40.10">
    <property type="entry name" value="Zinc/RING finger domain, C3HC4 (zinc finger)"/>
    <property type="match status" value="1"/>
</dbReference>
<comment type="pathway">
    <text evidence="3">Protein modification; protein ubiquitination.</text>
</comment>
<feature type="domain" description="UBZ4-type" evidence="24">
    <location>
        <begin position="137"/>
        <end position="165"/>
    </location>
</feature>
<dbReference type="PROSITE" id="PS00518">
    <property type="entry name" value="ZF_RING_1"/>
    <property type="match status" value="1"/>
</dbReference>
<evidence type="ECO:0000256" key="1">
    <source>
        <dbReference type="ARBA" id="ARBA00000900"/>
    </source>
</evidence>
<dbReference type="GO" id="GO:0097505">
    <property type="term" value="C:Rad6-Rad18 complex"/>
    <property type="evidence" value="ECO:0007669"/>
    <property type="project" value="TreeGrafter"/>
</dbReference>
<evidence type="ECO:0000256" key="19">
    <source>
        <dbReference type="PROSITE-ProRule" id="PRU00175"/>
    </source>
</evidence>
<dbReference type="InterPro" id="IPR003034">
    <property type="entry name" value="SAP_dom"/>
</dbReference>
<dbReference type="EMBL" id="PYFQ01000003">
    <property type="protein sequence ID" value="PSK39358.1"/>
    <property type="molecule type" value="Genomic_DNA"/>
</dbReference>
<dbReference type="GO" id="GO:0006301">
    <property type="term" value="P:DNA damage tolerance"/>
    <property type="evidence" value="ECO:0007669"/>
    <property type="project" value="InterPro"/>
</dbReference>
<comment type="subcellular location">
    <subcellularLocation>
        <location evidence="2">Nucleus</location>
    </subcellularLocation>
</comment>
<dbReference type="GO" id="GO:0006513">
    <property type="term" value="P:protein monoubiquitination"/>
    <property type="evidence" value="ECO:0007669"/>
    <property type="project" value="InterPro"/>
</dbReference>
<dbReference type="PANTHER" id="PTHR14134">
    <property type="entry name" value="E3 UBIQUITIN-PROTEIN LIGASE RAD18"/>
    <property type="match status" value="1"/>
</dbReference>
<evidence type="ECO:0000256" key="11">
    <source>
        <dbReference type="ARBA" id="ARBA00022786"/>
    </source>
</evidence>
<keyword evidence="10 19" id="KW-0863">Zinc-finger</keyword>
<dbReference type="SUPFAM" id="SSF57850">
    <property type="entry name" value="RING/U-box"/>
    <property type="match status" value="1"/>
</dbReference>